<proteinExistence type="inferred from homology"/>
<organism evidence="10 11">
    <name type="scientific">Camelliibacillus cellulosilyticus</name>
    <dbReference type="NCBI Taxonomy" id="2174486"/>
    <lineage>
        <taxon>Bacteria</taxon>
        <taxon>Bacillati</taxon>
        <taxon>Bacillota</taxon>
        <taxon>Bacilli</taxon>
        <taxon>Bacillales</taxon>
        <taxon>Sporolactobacillaceae</taxon>
        <taxon>Camelliibacillus</taxon>
    </lineage>
</organism>
<dbReference type="GO" id="GO:0004177">
    <property type="term" value="F:aminopeptidase activity"/>
    <property type="evidence" value="ECO:0007669"/>
    <property type="project" value="UniProtKB-KW"/>
</dbReference>
<dbReference type="PANTHER" id="PTHR34448">
    <property type="entry name" value="AMINOPEPTIDASE"/>
    <property type="match status" value="1"/>
</dbReference>
<keyword evidence="5 10" id="KW-0031">Aminopeptidase</keyword>
<dbReference type="Gene3D" id="3.40.1830.10">
    <property type="entry name" value="Thermophilic metalloprotease (M29)"/>
    <property type="match status" value="1"/>
</dbReference>
<keyword evidence="11" id="KW-1185">Reference proteome</keyword>
<keyword evidence="7" id="KW-0479">Metal-binding</keyword>
<sequence>MESFKEKLDKYAEVAVKIGVNVQKGQELMIYAPIRAIEFVRIVAEKAYKAGAKQVYFRWSDEELALTRYTYAPDDAFTEFPMWEAQGLETLAERGAAFLDIRTPEMDLLKDVDPEKIALDNKTMSTALHAYREARMADKVSWSIVAYPSEKWAKKVFPDLDGDEALEKLWDAIITMTRTDREDPVKAWEDHQERLTEKVDALNNSKFQKLHYQAPGTDLTIELPNGHLWAGGGAKNADGTFFMPNIPTEEVFTLPLKTGVNGTVTSTKPLNYNGTLIEKLSLTFKEGKIVDFSAETGYETLKKLIETDEGSRYLGEVALVPNNSPISESGLIFYNTLFDENASCHLAIGAAYPTCLEGGADMTREELEKRGVNKSLTHVDFMIGSRELDVDGITEIGEIIPILRKGLWANE</sequence>
<keyword evidence="6" id="KW-0645">Protease</keyword>
<name>A0ABV9GMG8_9BACL</name>
<evidence type="ECO:0000256" key="3">
    <source>
        <dbReference type="ARBA" id="ARBA00001947"/>
    </source>
</evidence>
<comment type="cofactor">
    <cofactor evidence="1">
        <name>Co(2+)</name>
        <dbReference type="ChEBI" id="CHEBI:48828"/>
    </cofactor>
</comment>
<evidence type="ECO:0000313" key="11">
    <source>
        <dbReference type="Proteomes" id="UP001596022"/>
    </source>
</evidence>
<protein>
    <submittedName>
        <fullName evidence="10">Aminopeptidase</fullName>
    </submittedName>
</protein>
<dbReference type="InterPro" id="IPR035097">
    <property type="entry name" value="M29_N-terminal"/>
</dbReference>
<keyword evidence="9" id="KW-0482">Metalloprotease</keyword>
<dbReference type="RefSeq" id="WP_376846540.1">
    <property type="nucleotide sequence ID" value="NZ_JBHSFW010000008.1"/>
</dbReference>
<dbReference type="SUPFAM" id="SSF144052">
    <property type="entry name" value="Thermophilic metalloprotease-like"/>
    <property type="match status" value="1"/>
</dbReference>
<evidence type="ECO:0000256" key="6">
    <source>
        <dbReference type="ARBA" id="ARBA00022670"/>
    </source>
</evidence>
<dbReference type="PANTHER" id="PTHR34448:SF3">
    <property type="entry name" value="AMINOPEPTIDASE AMPS"/>
    <property type="match status" value="1"/>
</dbReference>
<evidence type="ECO:0000256" key="9">
    <source>
        <dbReference type="ARBA" id="ARBA00023049"/>
    </source>
</evidence>
<accession>A0ABV9GMG8</accession>
<evidence type="ECO:0000256" key="1">
    <source>
        <dbReference type="ARBA" id="ARBA00001941"/>
    </source>
</evidence>
<dbReference type="InterPro" id="IPR000787">
    <property type="entry name" value="Peptidase_M29"/>
</dbReference>
<dbReference type="InterPro" id="IPR052170">
    <property type="entry name" value="M29_Exopeptidase"/>
</dbReference>
<gene>
    <name evidence="10" type="ORF">ACFO4N_12065</name>
</gene>
<dbReference type="EMBL" id="JBHSFW010000008">
    <property type="protein sequence ID" value="MFC4619447.1"/>
    <property type="molecule type" value="Genomic_DNA"/>
</dbReference>
<dbReference type="Pfam" id="PF02073">
    <property type="entry name" value="Peptidase_M29"/>
    <property type="match status" value="1"/>
</dbReference>
<comment type="cofactor">
    <cofactor evidence="3">
        <name>Zn(2+)</name>
        <dbReference type="ChEBI" id="CHEBI:29105"/>
    </cofactor>
</comment>
<dbReference type="PRINTS" id="PR00919">
    <property type="entry name" value="THERMOPTASE"/>
</dbReference>
<comment type="caution">
    <text evidence="10">The sequence shown here is derived from an EMBL/GenBank/DDBJ whole genome shotgun (WGS) entry which is preliminary data.</text>
</comment>
<keyword evidence="8" id="KW-0378">Hydrolase</keyword>
<dbReference type="Proteomes" id="UP001596022">
    <property type="component" value="Unassembled WGS sequence"/>
</dbReference>
<evidence type="ECO:0000256" key="4">
    <source>
        <dbReference type="ARBA" id="ARBA00008236"/>
    </source>
</evidence>
<reference evidence="11" key="1">
    <citation type="journal article" date="2019" name="Int. J. Syst. Evol. Microbiol.">
        <title>The Global Catalogue of Microorganisms (GCM) 10K type strain sequencing project: providing services to taxonomists for standard genome sequencing and annotation.</title>
        <authorList>
            <consortium name="The Broad Institute Genomics Platform"/>
            <consortium name="The Broad Institute Genome Sequencing Center for Infectious Disease"/>
            <person name="Wu L."/>
            <person name="Ma J."/>
        </authorList>
    </citation>
    <scope>NUCLEOTIDE SEQUENCE [LARGE SCALE GENOMIC DNA]</scope>
    <source>
        <strain evidence="11">CGMCC 1.16306</strain>
    </source>
</reference>
<comment type="cofactor">
    <cofactor evidence="2">
        <name>Mg(2+)</name>
        <dbReference type="ChEBI" id="CHEBI:18420"/>
    </cofactor>
</comment>
<evidence type="ECO:0000256" key="2">
    <source>
        <dbReference type="ARBA" id="ARBA00001946"/>
    </source>
</evidence>
<evidence type="ECO:0000256" key="5">
    <source>
        <dbReference type="ARBA" id="ARBA00022438"/>
    </source>
</evidence>
<comment type="similarity">
    <text evidence="4">Belongs to the peptidase M29 family.</text>
</comment>
<evidence type="ECO:0000256" key="8">
    <source>
        <dbReference type="ARBA" id="ARBA00022801"/>
    </source>
</evidence>
<evidence type="ECO:0000313" key="10">
    <source>
        <dbReference type="EMBL" id="MFC4619447.1"/>
    </source>
</evidence>
<evidence type="ECO:0000256" key="7">
    <source>
        <dbReference type="ARBA" id="ARBA00022723"/>
    </source>
</evidence>